<evidence type="ECO:0000256" key="1">
    <source>
        <dbReference type="SAM" id="MobiDB-lite"/>
    </source>
</evidence>
<accession>A0AAJ6AGX3</accession>
<dbReference type="PROSITE" id="PS51729">
    <property type="entry name" value="GNAT_YJDJ"/>
    <property type="match status" value="1"/>
</dbReference>
<reference evidence="3 4" key="1">
    <citation type="submission" date="2023-03" db="EMBL/GenBank/DDBJ databases">
        <title>Complete genome sequences of several Auritidibacter ignavus strains isolated from ear infections.</title>
        <authorList>
            <person name="Baehr T."/>
            <person name="Baumhoegger A.M."/>
        </authorList>
    </citation>
    <scope>NUCLEOTIDE SEQUENCE [LARGE SCALE GENOMIC DNA]</scope>
    <source>
        <strain evidence="3 4">BABAE-6</strain>
    </source>
</reference>
<keyword evidence="4" id="KW-1185">Reference proteome</keyword>
<dbReference type="EMBL" id="CP122566">
    <property type="protein sequence ID" value="WGH93095.1"/>
    <property type="molecule type" value="Genomic_DNA"/>
</dbReference>
<dbReference type="InterPro" id="IPR016181">
    <property type="entry name" value="Acyl_CoA_acyltransferase"/>
</dbReference>
<name>A0AAJ6AGX3_9MICC</name>
<evidence type="ECO:0000313" key="3">
    <source>
        <dbReference type="EMBL" id="WGH93095.1"/>
    </source>
</evidence>
<dbReference type="Pfam" id="PF14542">
    <property type="entry name" value="Acetyltransf_CG"/>
    <property type="match status" value="1"/>
</dbReference>
<dbReference type="SUPFAM" id="SSF55729">
    <property type="entry name" value="Acyl-CoA N-acyltransferases (Nat)"/>
    <property type="match status" value="1"/>
</dbReference>
<keyword evidence="3" id="KW-0012">Acyltransferase</keyword>
<dbReference type="RefSeq" id="WP_110100648.1">
    <property type="nucleotide sequence ID" value="NZ_CP122561.1"/>
</dbReference>
<dbReference type="InterPro" id="IPR031165">
    <property type="entry name" value="GNAT_YJDJ"/>
</dbReference>
<organism evidence="3 4">
    <name type="scientific">Auritidibacter ignavus</name>
    <dbReference type="NCBI Taxonomy" id="678932"/>
    <lineage>
        <taxon>Bacteria</taxon>
        <taxon>Bacillati</taxon>
        <taxon>Actinomycetota</taxon>
        <taxon>Actinomycetes</taxon>
        <taxon>Micrococcales</taxon>
        <taxon>Micrococcaceae</taxon>
        <taxon>Auritidibacter</taxon>
    </lineage>
</organism>
<sequence length="117" mass="13448">MTEVQPGSENQPAKNVHPGATIRLSESNDRFELWDNGEFIGFLGFSVNPSTDENGREVLHLQHTIISEKYGRQGYARALVTMVLDQLRKDHVQVISSCSYIDRYLQRYPEYQDMVVD</sequence>
<dbReference type="EC" id="2.3.1.-" evidence="3"/>
<feature type="compositionally biased region" description="Polar residues" evidence="1">
    <location>
        <begin position="1"/>
        <end position="13"/>
    </location>
</feature>
<dbReference type="GO" id="GO:0016746">
    <property type="term" value="F:acyltransferase activity"/>
    <property type="evidence" value="ECO:0007669"/>
    <property type="project" value="UniProtKB-KW"/>
</dbReference>
<feature type="region of interest" description="Disordered" evidence="1">
    <location>
        <begin position="1"/>
        <end position="21"/>
    </location>
</feature>
<dbReference type="Proteomes" id="UP001224674">
    <property type="component" value="Chromosome"/>
</dbReference>
<dbReference type="AlphaFoldDB" id="A0AAJ6AGX3"/>
<dbReference type="CDD" id="cd04301">
    <property type="entry name" value="NAT_SF"/>
    <property type="match status" value="1"/>
</dbReference>
<evidence type="ECO:0000313" key="4">
    <source>
        <dbReference type="Proteomes" id="UP001224674"/>
    </source>
</evidence>
<keyword evidence="3" id="KW-0808">Transferase</keyword>
<feature type="domain" description="N-acetyltransferase" evidence="2">
    <location>
        <begin position="23"/>
        <end position="116"/>
    </location>
</feature>
<gene>
    <name evidence="3" type="ORF">QDX21_12530</name>
</gene>
<evidence type="ECO:0000259" key="2">
    <source>
        <dbReference type="PROSITE" id="PS51729"/>
    </source>
</evidence>
<dbReference type="InterPro" id="IPR045057">
    <property type="entry name" value="Gcn5-rel_NAT"/>
</dbReference>
<proteinExistence type="predicted"/>
<protein>
    <submittedName>
        <fullName evidence="3">GNAT family N-acetyltransferase</fullName>
        <ecNumber evidence="3">2.3.1.-</ecNumber>
    </submittedName>
</protein>
<dbReference type="Gene3D" id="3.40.630.30">
    <property type="match status" value="1"/>
</dbReference>
<dbReference type="GeneID" id="83696674"/>
<dbReference type="PANTHER" id="PTHR31435:SF9">
    <property type="entry name" value="PROTEIN NATD1"/>
    <property type="match status" value="1"/>
</dbReference>
<dbReference type="PANTHER" id="PTHR31435">
    <property type="entry name" value="PROTEIN NATD1"/>
    <property type="match status" value="1"/>
</dbReference>